<feature type="compositionally biased region" description="Polar residues" evidence="1">
    <location>
        <begin position="28"/>
        <end position="38"/>
    </location>
</feature>
<feature type="region of interest" description="Disordered" evidence="1">
    <location>
        <begin position="15"/>
        <end position="43"/>
    </location>
</feature>
<accession>A0A5C4LR39</accession>
<sequence length="219" mass="23491">MGNLIAGIPATLAASPCRAHPNPPIVTPTRSSASSDATHTPLERRTPTVTVWNFQLRLNREPAEGELDELFDAGLSDAGFEGSLVDVDREADTLLDAVTSATEQIRTVPGLRAVGVETQDAVTLADAAQRLGRRTAESLRLLAEGKRGPGGFPRPIVDTGKVRVYSWAEITSWLREALGEDVPPAERELMLADRALRLADQALRAGKTQAEAVRHLVGC</sequence>
<evidence type="ECO:0008006" key="4">
    <source>
        <dbReference type="Google" id="ProtNLM"/>
    </source>
</evidence>
<reference evidence="2 3" key="1">
    <citation type="submission" date="2019-06" db="EMBL/GenBank/DDBJ databases">
        <title>Amycolatopsis alkalitolerans sp. nov., isolated from Gastrodia elata Blume.</title>
        <authorList>
            <person name="Narsing Rao M.P."/>
            <person name="Li W.J."/>
        </authorList>
    </citation>
    <scope>NUCLEOTIDE SEQUENCE [LARGE SCALE GENOMIC DNA]</scope>
    <source>
        <strain evidence="2 3">SYSUP0005</strain>
    </source>
</reference>
<evidence type="ECO:0000313" key="2">
    <source>
        <dbReference type="EMBL" id="TNC18818.1"/>
    </source>
</evidence>
<comment type="caution">
    <text evidence="2">The sequence shown here is derived from an EMBL/GenBank/DDBJ whole genome shotgun (WGS) entry which is preliminary data.</text>
</comment>
<dbReference type="Proteomes" id="UP000305546">
    <property type="component" value="Unassembled WGS sequence"/>
</dbReference>
<dbReference type="AlphaFoldDB" id="A0A5C4LR39"/>
<proteinExistence type="predicted"/>
<dbReference type="EMBL" id="VDFW01000060">
    <property type="protein sequence ID" value="TNC18818.1"/>
    <property type="molecule type" value="Genomic_DNA"/>
</dbReference>
<protein>
    <recommendedName>
        <fullName evidence="4">DNA-binding protein</fullName>
    </recommendedName>
</protein>
<evidence type="ECO:0000313" key="3">
    <source>
        <dbReference type="Proteomes" id="UP000305546"/>
    </source>
</evidence>
<keyword evidence="3" id="KW-1185">Reference proteome</keyword>
<dbReference type="OrthoDB" id="5119642at2"/>
<dbReference type="RefSeq" id="WP_139100814.1">
    <property type="nucleotide sequence ID" value="NZ_VDFW01000060.1"/>
</dbReference>
<gene>
    <name evidence="2" type="ORF">FG385_33420</name>
</gene>
<organism evidence="2 3">
    <name type="scientific">Amycolatopsis alkalitolerans</name>
    <dbReference type="NCBI Taxonomy" id="2547244"/>
    <lineage>
        <taxon>Bacteria</taxon>
        <taxon>Bacillati</taxon>
        <taxon>Actinomycetota</taxon>
        <taxon>Actinomycetes</taxon>
        <taxon>Pseudonocardiales</taxon>
        <taxon>Pseudonocardiaceae</taxon>
        <taxon>Amycolatopsis</taxon>
    </lineage>
</organism>
<evidence type="ECO:0000256" key="1">
    <source>
        <dbReference type="SAM" id="MobiDB-lite"/>
    </source>
</evidence>
<name>A0A5C4LR39_9PSEU</name>